<keyword evidence="2" id="KW-0812">Transmembrane</keyword>
<dbReference type="GO" id="GO:0002768">
    <property type="term" value="P:immune response-regulating cell surface receptor signaling pathway"/>
    <property type="evidence" value="ECO:0007669"/>
    <property type="project" value="InterPro"/>
</dbReference>
<name>A0AAV2L908_KNICA</name>
<keyword evidence="2" id="KW-0472">Membrane</keyword>
<reference evidence="4 5" key="1">
    <citation type="submission" date="2024-04" db="EMBL/GenBank/DDBJ databases">
        <authorList>
            <person name="Waldvogel A.-M."/>
            <person name="Schoenle A."/>
        </authorList>
    </citation>
    <scope>NUCLEOTIDE SEQUENCE [LARGE SCALE GENOMIC DNA]</scope>
</reference>
<dbReference type="GO" id="GO:0005886">
    <property type="term" value="C:plasma membrane"/>
    <property type="evidence" value="ECO:0007669"/>
    <property type="project" value="InterPro"/>
</dbReference>
<dbReference type="Proteomes" id="UP001497482">
    <property type="component" value="Chromosome 22"/>
</dbReference>
<feature type="chain" id="PRO_5043920714" evidence="3">
    <location>
        <begin position="24"/>
        <end position="217"/>
    </location>
</feature>
<gene>
    <name evidence="4" type="ORF">KC01_LOCUS26810</name>
</gene>
<evidence type="ECO:0000256" key="1">
    <source>
        <dbReference type="SAM" id="MobiDB-lite"/>
    </source>
</evidence>
<evidence type="ECO:0000313" key="5">
    <source>
        <dbReference type="Proteomes" id="UP001497482"/>
    </source>
</evidence>
<feature type="compositionally biased region" description="Low complexity" evidence="1">
    <location>
        <begin position="159"/>
        <end position="173"/>
    </location>
</feature>
<feature type="region of interest" description="Disordered" evidence="1">
    <location>
        <begin position="149"/>
        <end position="217"/>
    </location>
</feature>
<sequence>MEAGLGWISKLFVLTMLCLTLNADDDTKCEKEINVLRGVLYEAFNGGQLRLECPVPDFGLYACGFESEKSHYINVAVKDGKETFQDPNEKNSTSTDNKHVWQYLYCTVGIVGIVIVVTVISVLSMKQCNDKAKDKTEDENQYMDVPMVEQSAHHSSTTTSPRASPHKSSSAPSKTKRNQHRGRSVVYAALNHQQLASGSRPRTAPEEQTEYAAIKVS</sequence>
<evidence type="ECO:0000256" key="2">
    <source>
        <dbReference type="SAM" id="Phobius"/>
    </source>
</evidence>
<proteinExistence type="predicted"/>
<dbReference type="GO" id="GO:0038023">
    <property type="term" value="F:signaling receptor activity"/>
    <property type="evidence" value="ECO:0007669"/>
    <property type="project" value="InterPro"/>
</dbReference>
<protein>
    <submittedName>
        <fullName evidence="4">Uncharacterized protein</fullName>
    </submittedName>
</protein>
<keyword evidence="5" id="KW-1185">Reference proteome</keyword>
<feature type="signal peptide" evidence="3">
    <location>
        <begin position="1"/>
        <end position="23"/>
    </location>
</feature>
<dbReference type="AlphaFoldDB" id="A0AAV2L908"/>
<evidence type="ECO:0000256" key="3">
    <source>
        <dbReference type="SAM" id="SignalP"/>
    </source>
</evidence>
<evidence type="ECO:0000313" key="4">
    <source>
        <dbReference type="EMBL" id="CAL1598424.1"/>
    </source>
</evidence>
<dbReference type="InterPro" id="IPR039257">
    <property type="entry name" value="BTLA"/>
</dbReference>
<dbReference type="PANTHER" id="PTHR37996">
    <property type="entry name" value="B- AND T-LYMPHOCYTE ATTENUATOR"/>
    <property type="match status" value="1"/>
</dbReference>
<dbReference type="PANTHER" id="PTHR37996:SF1">
    <property type="entry name" value="B- AND T-LYMPHOCYTE ATTENUATOR"/>
    <property type="match status" value="1"/>
</dbReference>
<feature type="transmembrane region" description="Helical" evidence="2">
    <location>
        <begin position="100"/>
        <end position="123"/>
    </location>
</feature>
<feature type="compositionally biased region" description="Basic residues" evidence="1">
    <location>
        <begin position="174"/>
        <end position="183"/>
    </location>
</feature>
<dbReference type="EMBL" id="OZ035844">
    <property type="protein sequence ID" value="CAL1598424.1"/>
    <property type="molecule type" value="Genomic_DNA"/>
</dbReference>
<accession>A0AAV2L908</accession>
<keyword evidence="2" id="KW-1133">Transmembrane helix</keyword>
<keyword evidence="3" id="KW-0732">Signal</keyword>
<organism evidence="4 5">
    <name type="scientific">Knipowitschia caucasica</name>
    <name type="common">Caucasian dwarf goby</name>
    <name type="synonym">Pomatoschistus caucasicus</name>
    <dbReference type="NCBI Taxonomy" id="637954"/>
    <lineage>
        <taxon>Eukaryota</taxon>
        <taxon>Metazoa</taxon>
        <taxon>Chordata</taxon>
        <taxon>Craniata</taxon>
        <taxon>Vertebrata</taxon>
        <taxon>Euteleostomi</taxon>
        <taxon>Actinopterygii</taxon>
        <taxon>Neopterygii</taxon>
        <taxon>Teleostei</taxon>
        <taxon>Neoteleostei</taxon>
        <taxon>Acanthomorphata</taxon>
        <taxon>Gobiaria</taxon>
        <taxon>Gobiiformes</taxon>
        <taxon>Gobioidei</taxon>
        <taxon>Gobiidae</taxon>
        <taxon>Gobiinae</taxon>
        <taxon>Knipowitschia</taxon>
    </lineage>
</organism>